<name>A0A182NTJ3_9DIPT</name>
<dbReference type="AlphaFoldDB" id="A0A182NTJ3"/>
<evidence type="ECO:0000313" key="3">
    <source>
        <dbReference type="EnsemblMetazoa" id="ADIR010984-PA"/>
    </source>
</evidence>
<dbReference type="Pfam" id="PF12872">
    <property type="entry name" value="OST-HTH"/>
    <property type="match status" value="1"/>
</dbReference>
<dbReference type="Gene3D" id="3.30.420.610">
    <property type="entry name" value="LOTUS domain-like"/>
    <property type="match status" value="1"/>
</dbReference>
<dbReference type="EnsemblMetazoa" id="ADIR010984-RA">
    <property type="protein sequence ID" value="ADIR010984-PA"/>
    <property type="gene ID" value="ADIR010984"/>
</dbReference>
<reference evidence="4" key="1">
    <citation type="submission" date="2013-03" db="EMBL/GenBank/DDBJ databases">
        <title>The Genome Sequence of Anopheles dirus WRAIR2.</title>
        <authorList>
            <consortium name="The Broad Institute Genomics Platform"/>
            <person name="Neafsey D.E."/>
            <person name="Walton C."/>
            <person name="Walker B."/>
            <person name="Young S.K."/>
            <person name="Zeng Q."/>
            <person name="Gargeya S."/>
            <person name="Fitzgerald M."/>
            <person name="Haas B."/>
            <person name="Abouelleil A."/>
            <person name="Allen A.W."/>
            <person name="Alvarado L."/>
            <person name="Arachchi H.M."/>
            <person name="Berlin A.M."/>
            <person name="Chapman S.B."/>
            <person name="Gainer-Dewar J."/>
            <person name="Goldberg J."/>
            <person name="Griggs A."/>
            <person name="Gujja S."/>
            <person name="Hansen M."/>
            <person name="Howarth C."/>
            <person name="Imamovic A."/>
            <person name="Ireland A."/>
            <person name="Larimer J."/>
            <person name="McCowan C."/>
            <person name="Murphy C."/>
            <person name="Pearson M."/>
            <person name="Poon T.W."/>
            <person name="Priest M."/>
            <person name="Roberts A."/>
            <person name="Saif S."/>
            <person name="Shea T."/>
            <person name="Sisk P."/>
            <person name="Sykes S."/>
            <person name="Wortman J."/>
            <person name="Nusbaum C."/>
            <person name="Birren B."/>
        </authorList>
    </citation>
    <scope>NUCLEOTIDE SEQUENCE [LARGE SCALE GENOMIC DNA]</scope>
    <source>
        <strain evidence="4">WRAIR2</strain>
    </source>
</reference>
<reference evidence="3" key="2">
    <citation type="submission" date="2020-05" db="UniProtKB">
        <authorList>
            <consortium name="EnsemblMetazoa"/>
        </authorList>
    </citation>
    <scope>IDENTIFICATION</scope>
    <source>
        <strain evidence="3">WRAIR2</strain>
    </source>
</reference>
<dbReference type="STRING" id="7168.A0A182NTJ3"/>
<evidence type="ECO:0000313" key="4">
    <source>
        <dbReference type="Proteomes" id="UP000075884"/>
    </source>
</evidence>
<evidence type="ECO:0000256" key="1">
    <source>
        <dbReference type="SAM" id="MobiDB-lite"/>
    </source>
</evidence>
<sequence length="138" mass="15242">MEALKPLIRALANSNAGGMTVGQLDRDFQSTEGTTIPFRECGFPSLEAMLRSMSDTVTVTTTRAGAVIYPTLTAETQHIRNMVLKSKKNKKKQPAPHAYKPNNNFGASSGYTARLAEMDPPPPFNQLLTKTQRIFGRW</sequence>
<dbReference type="Proteomes" id="UP000075884">
    <property type="component" value="Unassembled WGS sequence"/>
</dbReference>
<protein>
    <submittedName>
        <fullName evidence="3">HTH OST-type domain-containing protein</fullName>
    </submittedName>
</protein>
<dbReference type="VEuPathDB" id="VectorBase:ADIR010984"/>
<keyword evidence="4" id="KW-1185">Reference proteome</keyword>
<organism evidence="3 4">
    <name type="scientific">Anopheles dirus</name>
    <dbReference type="NCBI Taxonomy" id="7168"/>
    <lineage>
        <taxon>Eukaryota</taxon>
        <taxon>Metazoa</taxon>
        <taxon>Ecdysozoa</taxon>
        <taxon>Arthropoda</taxon>
        <taxon>Hexapoda</taxon>
        <taxon>Insecta</taxon>
        <taxon>Pterygota</taxon>
        <taxon>Neoptera</taxon>
        <taxon>Endopterygota</taxon>
        <taxon>Diptera</taxon>
        <taxon>Nematocera</taxon>
        <taxon>Culicoidea</taxon>
        <taxon>Culicidae</taxon>
        <taxon>Anophelinae</taxon>
        <taxon>Anopheles</taxon>
    </lineage>
</organism>
<dbReference type="InterPro" id="IPR025605">
    <property type="entry name" value="OST-HTH/LOTUS_dom"/>
</dbReference>
<feature type="region of interest" description="Disordered" evidence="1">
    <location>
        <begin position="86"/>
        <end position="106"/>
    </location>
</feature>
<feature type="domain" description="HTH OST-type" evidence="2">
    <location>
        <begin position="1"/>
        <end position="74"/>
    </location>
</feature>
<accession>A0A182NTJ3</accession>
<proteinExistence type="predicted"/>
<dbReference type="InterPro" id="IPR041966">
    <property type="entry name" value="LOTUS-like"/>
</dbReference>
<dbReference type="CDD" id="cd09972">
    <property type="entry name" value="LOTUS_TDRD_OSKAR"/>
    <property type="match status" value="1"/>
</dbReference>
<dbReference type="PROSITE" id="PS51644">
    <property type="entry name" value="HTH_OST"/>
    <property type="match status" value="1"/>
</dbReference>
<evidence type="ECO:0000259" key="2">
    <source>
        <dbReference type="PROSITE" id="PS51644"/>
    </source>
</evidence>